<sequence>MILRDNGRARSEGSSEKCSSSSEIKALIDDAHYEGNLYMLRRLIRNLVGKETKCQRDTSFHSRCLDFGKFCSHIIDRGSCVNEVSLRLMEKLAIPTLPHPKPYNLKWVSEKGKQVSLAITFGIYKDNIFHDVMPREETHILLGRPWKFDRKVTYDEVSNKLSFVYLGEKVVLKPVSLREVSKDQIKMRIKREEERKEKEKVEKAREKKREKRREKK</sequence>
<feature type="compositionally biased region" description="Basic and acidic residues" evidence="1">
    <location>
        <begin position="188"/>
        <end position="207"/>
    </location>
</feature>
<gene>
    <name evidence="2" type="ORF">CR513_26065</name>
</gene>
<dbReference type="PANTHER" id="PTHR35046:SF26">
    <property type="entry name" value="RNA-DIRECTED DNA POLYMERASE"/>
    <property type="match status" value="1"/>
</dbReference>
<organism evidence="2 3">
    <name type="scientific">Mucuna pruriens</name>
    <name type="common">Velvet bean</name>
    <name type="synonym">Dolichos pruriens</name>
    <dbReference type="NCBI Taxonomy" id="157652"/>
    <lineage>
        <taxon>Eukaryota</taxon>
        <taxon>Viridiplantae</taxon>
        <taxon>Streptophyta</taxon>
        <taxon>Embryophyta</taxon>
        <taxon>Tracheophyta</taxon>
        <taxon>Spermatophyta</taxon>
        <taxon>Magnoliopsida</taxon>
        <taxon>eudicotyledons</taxon>
        <taxon>Gunneridae</taxon>
        <taxon>Pentapetalae</taxon>
        <taxon>rosids</taxon>
        <taxon>fabids</taxon>
        <taxon>Fabales</taxon>
        <taxon>Fabaceae</taxon>
        <taxon>Papilionoideae</taxon>
        <taxon>50 kb inversion clade</taxon>
        <taxon>NPAAA clade</taxon>
        <taxon>indigoferoid/millettioid clade</taxon>
        <taxon>Phaseoleae</taxon>
        <taxon>Mucuna</taxon>
    </lineage>
</organism>
<dbReference type="EMBL" id="QJKJ01005011">
    <property type="protein sequence ID" value="RDX91883.1"/>
    <property type="molecule type" value="Genomic_DNA"/>
</dbReference>
<reference evidence="2" key="1">
    <citation type="submission" date="2018-05" db="EMBL/GenBank/DDBJ databases">
        <title>Draft genome of Mucuna pruriens seed.</title>
        <authorList>
            <person name="Nnadi N.E."/>
            <person name="Vos R."/>
            <person name="Hasami M.H."/>
            <person name="Devisetty U.K."/>
            <person name="Aguiy J.C."/>
        </authorList>
    </citation>
    <scope>NUCLEOTIDE SEQUENCE [LARGE SCALE GENOMIC DNA]</scope>
    <source>
        <strain evidence="2">JCA_2017</strain>
    </source>
</reference>
<dbReference type="PANTHER" id="PTHR35046">
    <property type="entry name" value="ZINC KNUCKLE (CCHC-TYPE) FAMILY PROTEIN"/>
    <property type="match status" value="1"/>
</dbReference>
<name>A0A371GNG3_MUCPR</name>
<evidence type="ECO:0000313" key="2">
    <source>
        <dbReference type="EMBL" id="RDX91883.1"/>
    </source>
</evidence>
<feature type="region of interest" description="Disordered" evidence="1">
    <location>
        <begin position="188"/>
        <end position="216"/>
    </location>
</feature>
<keyword evidence="3" id="KW-1185">Reference proteome</keyword>
<comment type="caution">
    <text evidence="2">The sequence shown here is derived from an EMBL/GenBank/DDBJ whole genome shotgun (WGS) entry which is preliminary data.</text>
</comment>
<dbReference type="OrthoDB" id="1747743at2759"/>
<dbReference type="AlphaFoldDB" id="A0A371GNG3"/>
<protein>
    <submittedName>
        <fullName evidence="2">Uncharacterized protein</fullName>
    </submittedName>
</protein>
<accession>A0A371GNG3</accession>
<proteinExistence type="predicted"/>
<feature type="non-terminal residue" evidence="2">
    <location>
        <position position="1"/>
    </location>
</feature>
<dbReference type="CDD" id="cd00303">
    <property type="entry name" value="retropepsin_like"/>
    <property type="match status" value="1"/>
</dbReference>
<evidence type="ECO:0000313" key="3">
    <source>
        <dbReference type="Proteomes" id="UP000257109"/>
    </source>
</evidence>
<evidence type="ECO:0000256" key="1">
    <source>
        <dbReference type="SAM" id="MobiDB-lite"/>
    </source>
</evidence>
<dbReference type="Proteomes" id="UP000257109">
    <property type="component" value="Unassembled WGS sequence"/>
</dbReference>